<evidence type="ECO:0000256" key="5">
    <source>
        <dbReference type="HAMAP-Rule" id="MF_00191"/>
    </source>
</evidence>
<comment type="caution">
    <text evidence="6">The sequence shown here is derived from an EMBL/GenBank/DDBJ whole genome shotgun (WGS) entry which is preliminary data.</text>
</comment>
<reference evidence="6 7" key="1">
    <citation type="submission" date="2019-03" db="EMBL/GenBank/DDBJ databases">
        <title>Genomic Encyclopedia of Type Strains, Phase IV (KMG-IV): sequencing the most valuable type-strain genomes for metagenomic binning, comparative biology and taxonomic classification.</title>
        <authorList>
            <person name="Goeker M."/>
        </authorList>
    </citation>
    <scope>NUCLEOTIDE SEQUENCE [LARGE SCALE GENOMIC DNA]</scope>
    <source>
        <strain evidence="6 7">DSM 20467</strain>
    </source>
</reference>
<feature type="binding site" evidence="5">
    <location>
        <position position="221"/>
    </location>
    <ligand>
        <name>(2E)-4-hydroxy-3-methylbut-2-enyl diphosphate</name>
        <dbReference type="ChEBI" id="CHEBI:128753"/>
    </ligand>
</feature>
<feature type="binding site" evidence="5">
    <location>
        <position position="17"/>
    </location>
    <ligand>
        <name>[4Fe-4S] cluster</name>
        <dbReference type="ChEBI" id="CHEBI:49883"/>
    </ligand>
</feature>
<feature type="binding site" evidence="5">
    <location>
        <position position="264"/>
    </location>
    <ligand>
        <name>dimethylallyl diphosphate</name>
        <dbReference type="ChEBI" id="CHEBI:57623"/>
    </ligand>
</feature>
<organism evidence="6 7">
    <name type="scientific">Pectinatus cerevisiiphilus</name>
    <dbReference type="NCBI Taxonomy" id="86956"/>
    <lineage>
        <taxon>Bacteria</taxon>
        <taxon>Bacillati</taxon>
        <taxon>Bacillota</taxon>
        <taxon>Negativicutes</taxon>
        <taxon>Selenomonadales</taxon>
        <taxon>Selenomonadaceae</taxon>
        <taxon>Pectinatus</taxon>
    </lineage>
</organism>
<dbReference type="EC" id="1.17.7.4" evidence="5"/>
<evidence type="ECO:0000256" key="1">
    <source>
        <dbReference type="ARBA" id="ARBA00022485"/>
    </source>
</evidence>
<dbReference type="Gene3D" id="3.40.1010.20">
    <property type="entry name" value="4-hydroxy-3-methylbut-2-enyl diphosphate reductase, catalytic domain"/>
    <property type="match status" value="2"/>
</dbReference>
<dbReference type="PANTHER" id="PTHR30426:SF0">
    <property type="entry name" value="4-HYDROXY-3-METHYLBUT-2-ENYL DIPHOSPHATE REDUCTASE"/>
    <property type="match status" value="1"/>
</dbReference>
<comment type="pathway">
    <text evidence="5">Isoprenoid biosynthesis; isopentenyl diphosphate biosynthesis via DXP pathway; isopentenyl diphosphate from 1-deoxy-D-xylulose 5-phosphate: step 6/6.</text>
</comment>
<dbReference type="UniPathway" id="UPA00056">
    <property type="reaction ID" value="UER00097"/>
</dbReference>
<dbReference type="GO" id="GO:0051745">
    <property type="term" value="F:4-hydroxy-3-methylbut-2-enyl diphosphate reductase activity"/>
    <property type="evidence" value="ECO:0007669"/>
    <property type="project" value="UniProtKB-UniRule"/>
</dbReference>
<feature type="binding site" evidence="5">
    <location>
        <position position="127"/>
    </location>
    <ligand>
        <name>dimethylallyl diphosphate</name>
        <dbReference type="ChEBI" id="CHEBI:57623"/>
    </ligand>
</feature>
<comment type="function">
    <text evidence="5">Catalyzes the conversion of 1-hydroxy-2-methyl-2-(E)-butenyl 4-diphosphate (HMBPP) into a mixture of isopentenyl diphosphate (IPP) and dimethylallyl diphosphate (DMAPP). Acts in the terminal step of the DOXP/MEP pathway for isoprenoid precursor biosynthesis.</text>
</comment>
<feature type="binding site" evidence="5">
    <location>
        <position position="223"/>
    </location>
    <ligand>
        <name>(2E)-4-hydroxy-3-methylbut-2-enyl diphosphate</name>
        <dbReference type="ChEBI" id="CHEBI:128753"/>
    </ligand>
</feature>
<feature type="binding site" evidence="5">
    <location>
        <position position="127"/>
    </location>
    <ligand>
        <name>(2E)-4-hydroxy-3-methylbut-2-enyl diphosphate</name>
        <dbReference type="ChEBI" id="CHEBI:128753"/>
    </ligand>
</feature>
<comment type="catalytic activity">
    <reaction evidence="5">
        <text>isopentenyl diphosphate + 2 oxidized [2Fe-2S]-[ferredoxin] + H2O = (2E)-4-hydroxy-3-methylbut-2-enyl diphosphate + 2 reduced [2Fe-2S]-[ferredoxin] + 2 H(+)</text>
        <dbReference type="Rhea" id="RHEA:24488"/>
        <dbReference type="Rhea" id="RHEA-COMP:10000"/>
        <dbReference type="Rhea" id="RHEA-COMP:10001"/>
        <dbReference type="ChEBI" id="CHEBI:15377"/>
        <dbReference type="ChEBI" id="CHEBI:15378"/>
        <dbReference type="ChEBI" id="CHEBI:33737"/>
        <dbReference type="ChEBI" id="CHEBI:33738"/>
        <dbReference type="ChEBI" id="CHEBI:128753"/>
        <dbReference type="ChEBI" id="CHEBI:128769"/>
        <dbReference type="EC" id="1.17.7.4"/>
    </reaction>
</comment>
<feature type="binding site" evidence="5">
    <location>
        <position position="77"/>
    </location>
    <ligand>
        <name>dimethylallyl diphosphate</name>
        <dbReference type="ChEBI" id="CHEBI:57623"/>
    </ligand>
</feature>
<dbReference type="InterPro" id="IPR003451">
    <property type="entry name" value="LytB/IspH"/>
</dbReference>
<dbReference type="NCBIfam" id="NF002187">
    <property type="entry name" value="PRK01045.1-1"/>
    <property type="match status" value="1"/>
</dbReference>
<keyword evidence="7" id="KW-1185">Reference proteome</keyword>
<protein>
    <recommendedName>
        <fullName evidence="5">4-hydroxy-3-methylbut-2-enyl diphosphate reductase</fullName>
        <shortName evidence="5">HMBPP reductase</shortName>
        <ecNumber evidence="5">1.17.7.4</ecNumber>
    </recommendedName>
</protein>
<dbReference type="EMBL" id="SMAA01000003">
    <property type="protein sequence ID" value="TCS80980.1"/>
    <property type="molecule type" value="Genomic_DNA"/>
</dbReference>
<dbReference type="Pfam" id="PF02401">
    <property type="entry name" value="LYTB"/>
    <property type="match status" value="1"/>
</dbReference>
<keyword evidence="3 5" id="KW-0408">Iron</keyword>
<feature type="binding site" evidence="5">
    <location>
        <position position="223"/>
    </location>
    <ligand>
        <name>isopentenyl diphosphate</name>
        <dbReference type="ChEBI" id="CHEBI:128769"/>
    </ligand>
</feature>
<feature type="binding site" evidence="5">
    <location>
        <position position="221"/>
    </location>
    <ligand>
        <name>dimethylallyl diphosphate</name>
        <dbReference type="ChEBI" id="CHEBI:57623"/>
    </ligand>
</feature>
<feature type="binding site" evidence="5">
    <location>
        <position position="264"/>
    </location>
    <ligand>
        <name>(2E)-4-hydroxy-3-methylbut-2-enyl diphosphate</name>
        <dbReference type="ChEBI" id="CHEBI:128753"/>
    </ligand>
</feature>
<evidence type="ECO:0000256" key="4">
    <source>
        <dbReference type="ARBA" id="ARBA00023014"/>
    </source>
</evidence>
<sequence>MNGDHMDIMLAEYQGFCYGVKRAIKLAREQAGRDGFIATLGPIIHNPQIVKQLADEGIISIDSLDDITHGTIIIRSHGVGPSIYQAAEAKGLNIVDATCPHVKKAQMSAKALTDEGYSVVIIGERKHPEVKSIFEWSGQDAVVIETLEQAAQLQPIKRLGIVAQTTFSRVKFKQLVDVLLDKSNEVKVLRTICTATEQRQTAAEELAAKVDVMLVIGGKNSANTTRLAELCAQRCPTHHIETADELDDDWFYNIEKIGVTAGASTPDWLIREVYKKCKNMNKTCKVC</sequence>
<keyword evidence="1 5" id="KW-0004">4Fe-4S</keyword>
<dbReference type="GO" id="GO:0050992">
    <property type="term" value="P:dimethylallyl diphosphate biosynthetic process"/>
    <property type="evidence" value="ECO:0007669"/>
    <property type="project" value="UniProtKB-UniRule"/>
</dbReference>
<dbReference type="CDD" id="cd13944">
    <property type="entry name" value="lytB_ispH"/>
    <property type="match status" value="1"/>
</dbReference>
<feature type="binding site" evidence="5">
    <location>
        <position position="221"/>
    </location>
    <ligand>
        <name>isopentenyl diphosphate</name>
        <dbReference type="ChEBI" id="CHEBI:128769"/>
    </ligand>
</feature>
<feature type="binding site" evidence="5">
    <location>
        <position position="264"/>
    </location>
    <ligand>
        <name>isopentenyl diphosphate</name>
        <dbReference type="ChEBI" id="CHEBI:128769"/>
    </ligand>
</feature>
<dbReference type="Proteomes" id="UP000295188">
    <property type="component" value="Unassembled WGS sequence"/>
</dbReference>
<accession>A0A4R3KD76</accession>
<dbReference type="NCBIfam" id="TIGR00216">
    <property type="entry name" value="ispH_lytB"/>
    <property type="match status" value="1"/>
</dbReference>
<dbReference type="UniPathway" id="UPA00059">
    <property type="reaction ID" value="UER00105"/>
</dbReference>
<proteinExistence type="inferred from homology"/>
<evidence type="ECO:0000313" key="6">
    <source>
        <dbReference type="EMBL" id="TCS80980.1"/>
    </source>
</evidence>
<dbReference type="GO" id="GO:0046872">
    <property type="term" value="F:metal ion binding"/>
    <property type="evidence" value="ECO:0007669"/>
    <property type="project" value="UniProtKB-KW"/>
</dbReference>
<feature type="binding site" evidence="5">
    <location>
        <position position="45"/>
    </location>
    <ligand>
        <name>dimethylallyl diphosphate</name>
        <dbReference type="ChEBI" id="CHEBI:57623"/>
    </ligand>
</feature>
<dbReference type="HAMAP" id="MF_00191">
    <property type="entry name" value="IspH"/>
    <property type="match status" value="1"/>
</dbReference>
<feature type="binding site" evidence="5">
    <location>
        <position position="99"/>
    </location>
    <ligand>
        <name>[4Fe-4S] cluster</name>
        <dbReference type="ChEBI" id="CHEBI:49883"/>
    </ligand>
</feature>
<feature type="binding site" evidence="5">
    <location>
        <position position="45"/>
    </location>
    <ligand>
        <name>(2E)-4-hydroxy-3-methylbut-2-enyl diphosphate</name>
        <dbReference type="ChEBI" id="CHEBI:128753"/>
    </ligand>
</feature>
<feature type="binding site" evidence="5">
    <location>
        <position position="223"/>
    </location>
    <ligand>
        <name>dimethylallyl diphosphate</name>
        <dbReference type="ChEBI" id="CHEBI:57623"/>
    </ligand>
</feature>
<evidence type="ECO:0000313" key="7">
    <source>
        <dbReference type="Proteomes" id="UP000295188"/>
    </source>
</evidence>
<keyword evidence="5" id="KW-0560">Oxidoreductase</keyword>
<gene>
    <name evidence="5" type="primary">ispH</name>
    <name evidence="6" type="ORF">EDC37_103150</name>
</gene>
<dbReference type="GO" id="GO:0019288">
    <property type="term" value="P:isopentenyl diphosphate biosynthetic process, methylerythritol 4-phosphate pathway"/>
    <property type="evidence" value="ECO:0007669"/>
    <property type="project" value="UniProtKB-UniRule"/>
</dbReference>
<name>A0A4R3KD76_9FIRM</name>
<feature type="binding site" evidence="5">
    <location>
        <position position="45"/>
    </location>
    <ligand>
        <name>isopentenyl diphosphate</name>
        <dbReference type="ChEBI" id="CHEBI:128769"/>
    </ligand>
</feature>
<feature type="binding site" evidence="5">
    <location>
        <position position="77"/>
    </location>
    <ligand>
        <name>isopentenyl diphosphate</name>
        <dbReference type="ChEBI" id="CHEBI:128769"/>
    </ligand>
</feature>
<feature type="binding site" evidence="5">
    <location>
        <position position="193"/>
    </location>
    <ligand>
        <name>[4Fe-4S] cluster</name>
        <dbReference type="ChEBI" id="CHEBI:49883"/>
    </ligand>
</feature>
<dbReference type="GO" id="GO:0051539">
    <property type="term" value="F:4 iron, 4 sulfur cluster binding"/>
    <property type="evidence" value="ECO:0007669"/>
    <property type="project" value="UniProtKB-UniRule"/>
</dbReference>
<feature type="binding site" evidence="5">
    <location>
        <position position="165"/>
    </location>
    <ligand>
        <name>(2E)-4-hydroxy-3-methylbut-2-enyl diphosphate</name>
        <dbReference type="ChEBI" id="CHEBI:128753"/>
    </ligand>
</feature>
<keyword evidence="5" id="KW-0414">Isoprene biosynthesis</keyword>
<dbReference type="Gene3D" id="3.40.50.11270">
    <property type="match status" value="1"/>
</dbReference>
<feature type="active site" description="Proton donor" evidence="5">
    <location>
        <position position="129"/>
    </location>
</feature>
<comment type="cofactor">
    <cofactor evidence="5">
        <name>[4Fe-4S] cluster</name>
        <dbReference type="ChEBI" id="CHEBI:49883"/>
    </cofactor>
    <text evidence="5">Binds 1 [4Fe-4S] cluster per subunit.</text>
</comment>
<comment type="catalytic activity">
    <reaction evidence="5">
        <text>dimethylallyl diphosphate + 2 oxidized [2Fe-2S]-[ferredoxin] + H2O = (2E)-4-hydroxy-3-methylbut-2-enyl diphosphate + 2 reduced [2Fe-2S]-[ferredoxin] + 2 H(+)</text>
        <dbReference type="Rhea" id="RHEA:24825"/>
        <dbReference type="Rhea" id="RHEA-COMP:10000"/>
        <dbReference type="Rhea" id="RHEA-COMP:10001"/>
        <dbReference type="ChEBI" id="CHEBI:15377"/>
        <dbReference type="ChEBI" id="CHEBI:15378"/>
        <dbReference type="ChEBI" id="CHEBI:33737"/>
        <dbReference type="ChEBI" id="CHEBI:33738"/>
        <dbReference type="ChEBI" id="CHEBI:57623"/>
        <dbReference type="ChEBI" id="CHEBI:128753"/>
        <dbReference type="EC" id="1.17.7.4"/>
    </reaction>
</comment>
<evidence type="ECO:0000256" key="3">
    <source>
        <dbReference type="ARBA" id="ARBA00023004"/>
    </source>
</evidence>
<comment type="pathway">
    <text evidence="5">Isoprenoid biosynthesis; dimethylallyl diphosphate biosynthesis; dimethylallyl diphosphate from (2E)-4-hydroxy-3-methylbutenyl diphosphate: step 1/1.</text>
</comment>
<evidence type="ECO:0000256" key="2">
    <source>
        <dbReference type="ARBA" id="ARBA00022723"/>
    </source>
</evidence>
<comment type="caution">
    <text evidence="5">Lacks conserved residue(s) required for the propagation of feature annotation.</text>
</comment>
<feature type="binding site" evidence="5">
    <location>
        <position position="127"/>
    </location>
    <ligand>
        <name>isopentenyl diphosphate</name>
        <dbReference type="ChEBI" id="CHEBI:128769"/>
    </ligand>
</feature>
<comment type="similarity">
    <text evidence="5">Belongs to the IspH family.</text>
</comment>
<keyword evidence="2 5" id="KW-0479">Metal-binding</keyword>
<keyword evidence="4 5" id="KW-0411">Iron-sulfur</keyword>
<dbReference type="PANTHER" id="PTHR30426">
    <property type="entry name" value="4-HYDROXY-3-METHYLBUT-2-ENYL DIPHOSPHATE REDUCTASE"/>
    <property type="match status" value="1"/>
</dbReference>
<dbReference type="GO" id="GO:0016114">
    <property type="term" value="P:terpenoid biosynthetic process"/>
    <property type="evidence" value="ECO:0007669"/>
    <property type="project" value="UniProtKB-UniRule"/>
</dbReference>
<dbReference type="AlphaFoldDB" id="A0A4R3KD76"/>
<feature type="binding site" evidence="5">
    <location>
        <position position="77"/>
    </location>
    <ligand>
        <name>(2E)-4-hydroxy-3-methylbut-2-enyl diphosphate</name>
        <dbReference type="ChEBI" id="CHEBI:128753"/>
    </ligand>
</feature>